<feature type="transmembrane region" description="Helical" evidence="1">
    <location>
        <begin position="6"/>
        <end position="28"/>
    </location>
</feature>
<gene>
    <name evidence="2" type="ORF">FHY56_17520</name>
</gene>
<evidence type="ECO:0000313" key="2">
    <source>
        <dbReference type="EMBL" id="TPF73876.1"/>
    </source>
</evidence>
<evidence type="ECO:0000313" key="3">
    <source>
        <dbReference type="Proteomes" id="UP000315388"/>
    </source>
</evidence>
<dbReference type="RefSeq" id="WP_140906409.1">
    <property type="nucleotide sequence ID" value="NZ_JBHTMD010000039.1"/>
</dbReference>
<evidence type="ECO:0000256" key="1">
    <source>
        <dbReference type="SAM" id="Phobius"/>
    </source>
</evidence>
<keyword evidence="1" id="KW-1133">Transmembrane helix</keyword>
<name>A0A502BKI1_9HYPH</name>
<feature type="transmembrane region" description="Helical" evidence="1">
    <location>
        <begin position="40"/>
        <end position="60"/>
    </location>
</feature>
<protein>
    <submittedName>
        <fullName evidence="2">Uncharacterized protein</fullName>
    </submittedName>
</protein>
<proteinExistence type="predicted"/>
<keyword evidence="1" id="KW-0812">Transmembrane</keyword>
<dbReference type="Proteomes" id="UP000315388">
    <property type="component" value="Unassembled WGS sequence"/>
</dbReference>
<dbReference type="AlphaFoldDB" id="A0A502BKI1"/>
<keyword evidence="1" id="KW-0472">Membrane</keyword>
<dbReference type="EMBL" id="VEWJ01000029">
    <property type="protein sequence ID" value="TPF73876.1"/>
    <property type="molecule type" value="Genomic_DNA"/>
</dbReference>
<comment type="caution">
    <text evidence="2">The sequence shown here is derived from an EMBL/GenBank/DDBJ whole genome shotgun (WGS) entry which is preliminary data.</text>
</comment>
<sequence>MRQIRIFFACNFFVINIMTRIVKFLFLGNLQVRKMRFDKALAFTAITASLATTLVAAVVMTPTTVRSASSEIKVSLSDAELDIMFGKDRPKQIGPHKIVYLTKDEAKQIRGAANPVVIGAGIGAIGGGIAGGMQAYDNGSSIPYGIVSGAASGAVGGAMWPGAGGAVSQTVRGVLGGVAGASTNLAMNGQGGICRQCHEDK</sequence>
<reference evidence="2 3" key="1">
    <citation type="journal article" date="2003" name="Int. J. Syst. Evol. Microbiol.">
        <title>Towards a standardized format for the description of a novel species (of an established genus): Ochrobactrum gallinifaecis sp. nov.</title>
        <authorList>
            <person name="Kampfer P."/>
            <person name="Buczolits S."/>
            <person name="Albrecht A."/>
            <person name="Busse H.J."/>
            <person name="Stackebrandt E."/>
        </authorList>
    </citation>
    <scope>NUCLEOTIDE SEQUENCE [LARGE SCALE GENOMIC DNA]</scope>
    <source>
        <strain evidence="2 3">ISO 196</strain>
    </source>
</reference>
<accession>A0A502BKI1</accession>
<keyword evidence="3" id="KW-1185">Reference proteome</keyword>
<organism evidence="2 3">
    <name type="scientific">Brucella gallinifaecis</name>
    <dbReference type="NCBI Taxonomy" id="215590"/>
    <lineage>
        <taxon>Bacteria</taxon>
        <taxon>Pseudomonadati</taxon>
        <taxon>Pseudomonadota</taxon>
        <taxon>Alphaproteobacteria</taxon>
        <taxon>Hyphomicrobiales</taxon>
        <taxon>Brucellaceae</taxon>
        <taxon>Brucella/Ochrobactrum group</taxon>
        <taxon>Brucella</taxon>
    </lineage>
</organism>